<accession>A0A0A9BPD5</accession>
<reference evidence="2" key="1">
    <citation type="submission" date="2014-09" db="EMBL/GenBank/DDBJ databases">
        <authorList>
            <person name="Magalhaes I.L.F."/>
            <person name="Oliveira U."/>
            <person name="Santos F.R."/>
            <person name="Vidigal T.H.D.A."/>
            <person name="Brescovit A.D."/>
            <person name="Santos A.J."/>
        </authorList>
    </citation>
    <scope>NUCLEOTIDE SEQUENCE</scope>
    <source>
        <tissue evidence="2">Shoot tissue taken approximately 20 cm above the soil surface</tissue>
    </source>
</reference>
<sequence>MVVQTGSPRQGEPVVVPAPGCGAWRRALRRGRRLARDRRRRWRGSGDRGCQGRDNTAPPCRGEADGGLGLARGAARRWGSVSWRRLWMGARGSSASSGRGANAAPRTCSLHRCGAPNPKARDAGHRRWAIERGGAPSDLGKENAAAVIWAWGSEGEQRAGVRNGEAMPKSASS</sequence>
<proteinExistence type="predicted"/>
<dbReference type="AlphaFoldDB" id="A0A0A9BPD5"/>
<name>A0A0A9BPD5_ARUDO</name>
<reference evidence="2" key="2">
    <citation type="journal article" date="2015" name="Data Brief">
        <title>Shoot transcriptome of the giant reed, Arundo donax.</title>
        <authorList>
            <person name="Barrero R.A."/>
            <person name="Guerrero F.D."/>
            <person name="Moolhuijzen P."/>
            <person name="Goolsby J.A."/>
            <person name="Tidwell J."/>
            <person name="Bellgard S.E."/>
            <person name="Bellgard M.I."/>
        </authorList>
    </citation>
    <scope>NUCLEOTIDE SEQUENCE</scope>
    <source>
        <tissue evidence="2">Shoot tissue taken approximately 20 cm above the soil surface</tissue>
    </source>
</reference>
<dbReference type="EMBL" id="GBRH01236803">
    <property type="protein sequence ID" value="JAD61092.1"/>
    <property type="molecule type" value="Transcribed_RNA"/>
</dbReference>
<evidence type="ECO:0000313" key="2">
    <source>
        <dbReference type="EMBL" id="JAD61092.1"/>
    </source>
</evidence>
<protein>
    <submittedName>
        <fullName evidence="2">Uncharacterized protein</fullName>
    </submittedName>
</protein>
<feature type="region of interest" description="Disordered" evidence="1">
    <location>
        <begin position="35"/>
        <end position="66"/>
    </location>
</feature>
<feature type="region of interest" description="Disordered" evidence="1">
    <location>
        <begin position="154"/>
        <end position="173"/>
    </location>
</feature>
<organism evidence="2">
    <name type="scientific">Arundo donax</name>
    <name type="common">Giant reed</name>
    <name type="synonym">Donax arundinaceus</name>
    <dbReference type="NCBI Taxonomy" id="35708"/>
    <lineage>
        <taxon>Eukaryota</taxon>
        <taxon>Viridiplantae</taxon>
        <taxon>Streptophyta</taxon>
        <taxon>Embryophyta</taxon>
        <taxon>Tracheophyta</taxon>
        <taxon>Spermatophyta</taxon>
        <taxon>Magnoliopsida</taxon>
        <taxon>Liliopsida</taxon>
        <taxon>Poales</taxon>
        <taxon>Poaceae</taxon>
        <taxon>PACMAD clade</taxon>
        <taxon>Arundinoideae</taxon>
        <taxon>Arundineae</taxon>
        <taxon>Arundo</taxon>
    </lineage>
</organism>
<evidence type="ECO:0000256" key="1">
    <source>
        <dbReference type="SAM" id="MobiDB-lite"/>
    </source>
</evidence>